<reference evidence="2 3" key="1">
    <citation type="submission" date="2020-08" db="EMBL/GenBank/DDBJ databases">
        <title>Genomic Encyclopedia of Type Strains, Phase IV (KMG-IV): sequencing the most valuable type-strain genomes for metagenomic binning, comparative biology and taxonomic classification.</title>
        <authorList>
            <person name="Goeker M."/>
        </authorList>
    </citation>
    <scope>NUCLEOTIDE SEQUENCE [LARGE SCALE GENOMIC DNA]</scope>
    <source>
        <strain evidence="2 3">DSM 12252</strain>
    </source>
</reference>
<feature type="signal peptide" evidence="1">
    <location>
        <begin position="1"/>
        <end position="16"/>
    </location>
</feature>
<protein>
    <submittedName>
        <fullName evidence="2">Uncharacterized protein</fullName>
    </submittedName>
</protein>
<proteinExistence type="predicted"/>
<dbReference type="RefSeq" id="WP_184338933.1">
    <property type="nucleotide sequence ID" value="NZ_JACHIG010000002.1"/>
</dbReference>
<accession>A0A7W8DJC9</accession>
<dbReference type="AlphaFoldDB" id="A0A7W8DJC9"/>
<dbReference type="Proteomes" id="UP000590740">
    <property type="component" value="Unassembled WGS sequence"/>
</dbReference>
<organism evidence="2 3">
    <name type="scientific">Prosthecobacter vanneervenii</name>
    <dbReference type="NCBI Taxonomy" id="48466"/>
    <lineage>
        <taxon>Bacteria</taxon>
        <taxon>Pseudomonadati</taxon>
        <taxon>Verrucomicrobiota</taxon>
        <taxon>Verrucomicrobiia</taxon>
        <taxon>Verrucomicrobiales</taxon>
        <taxon>Verrucomicrobiaceae</taxon>
        <taxon>Prosthecobacter</taxon>
    </lineage>
</organism>
<evidence type="ECO:0000313" key="3">
    <source>
        <dbReference type="Proteomes" id="UP000590740"/>
    </source>
</evidence>
<feature type="chain" id="PRO_5031447186" evidence="1">
    <location>
        <begin position="17"/>
        <end position="383"/>
    </location>
</feature>
<keyword evidence="1" id="KW-0732">Signal</keyword>
<evidence type="ECO:0000256" key="1">
    <source>
        <dbReference type="SAM" id="SignalP"/>
    </source>
</evidence>
<keyword evidence="3" id="KW-1185">Reference proteome</keyword>
<sequence>MKALLILLMSAGALLAQTPRPVTSATLDESEVRITYGELKRLVAATLPKETPEPPKPPPPPITAALLSALYDLNAKAGALTAEMQVENFDGGWHAIPLAGATMGATAVEPKDARLVVADGHICLITDKAGAQQVKLSFALAAPGQGTVLHLAPAPIAALTFNELPDGKNMRLQQGANTLSLSAPGKVALPSQGGEVTLSIEDSRKPVQPAAASGTDDAIISEATYNTEVVRDGSVLTEGAVLVRHDHTTRLELKLPESAKLLQCHVNGEPVRPVVKDAVRLEIPLDDPATDGAESEVKFSFTAMLPPLQTAEGELELALPQTPLFAKQIDWNVQLPTAYELSFSGNVDPVSEKTTATGLHLRKSLCRDQQPQARITYRKRSSN</sequence>
<name>A0A7W8DJC9_9BACT</name>
<evidence type="ECO:0000313" key="2">
    <source>
        <dbReference type="EMBL" id="MBB5032013.1"/>
    </source>
</evidence>
<dbReference type="EMBL" id="JACHIG010000002">
    <property type="protein sequence ID" value="MBB5032013.1"/>
    <property type="molecule type" value="Genomic_DNA"/>
</dbReference>
<gene>
    <name evidence="2" type="ORF">HNQ65_001581</name>
</gene>
<comment type="caution">
    <text evidence="2">The sequence shown here is derived from an EMBL/GenBank/DDBJ whole genome shotgun (WGS) entry which is preliminary data.</text>
</comment>